<dbReference type="GO" id="GO:0022857">
    <property type="term" value="F:transmembrane transporter activity"/>
    <property type="evidence" value="ECO:0007669"/>
    <property type="project" value="InterPro"/>
</dbReference>
<dbReference type="PANTHER" id="PTHR30561">
    <property type="entry name" value="SMR FAMILY PROTON-DEPENDENT DRUG EFFLUX TRANSPORTER SUGE"/>
    <property type="match status" value="1"/>
</dbReference>
<evidence type="ECO:0000256" key="6">
    <source>
        <dbReference type="ARBA" id="ARBA00023136"/>
    </source>
</evidence>
<dbReference type="RefSeq" id="WP_153718985.1">
    <property type="nucleotide sequence ID" value="NZ_WJPP01000002.1"/>
</dbReference>
<evidence type="ECO:0000256" key="7">
    <source>
        <dbReference type="ARBA" id="ARBA00038032"/>
    </source>
</evidence>
<evidence type="ECO:0000256" key="1">
    <source>
        <dbReference type="ARBA" id="ARBA00004651"/>
    </source>
</evidence>
<dbReference type="EMBL" id="WJPP01000002">
    <property type="protein sequence ID" value="MRH77936.1"/>
    <property type="molecule type" value="Genomic_DNA"/>
</dbReference>
<organism evidence="10 11">
    <name type="scientific">Spiribacter salilacus</name>
    <dbReference type="NCBI Taxonomy" id="2664894"/>
    <lineage>
        <taxon>Bacteria</taxon>
        <taxon>Pseudomonadati</taxon>
        <taxon>Pseudomonadota</taxon>
        <taxon>Gammaproteobacteria</taxon>
        <taxon>Chromatiales</taxon>
        <taxon>Ectothiorhodospiraceae</taxon>
        <taxon>Spiribacter</taxon>
    </lineage>
</organism>
<dbReference type="GO" id="GO:1990961">
    <property type="term" value="P:xenobiotic detoxification by transmembrane export across the plasma membrane"/>
    <property type="evidence" value="ECO:0007669"/>
    <property type="project" value="UniProtKB-ARBA"/>
</dbReference>
<dbReference type="SUPFAM" id="SSF103481">
    <property type="entry name" value="Multidrug resistance efflux transporter EmrE"/>
    <property type="match status" value="1"/>
</dbReference>
<dbReference type="FunFam" id="1.10.3730.20:FF:000001">
    <property type="entry name" value="Quaternary ammonium compound resistance transporter SugE"/>
    <property type="match status" value="1"/>
</dbReference>
<evidence type="ECO:0000256" key="9">
    <source>
        <dbReference type="SAM" id="Phobius"/>
    </source>
</evidence>
<evidence type="ECO:0000313" key="10">
    <source>
        <dbReference type="EMBL" id="MRH77936.1"/>
    </source>
</evidence>
<evidence type="ECO:0000256" key="3">
    <source>
        <dbReference type="ARBA" id="ARBA00022475"/>
    </source>
</evidence>
<dbReference type="GO" id="GO:0005886">
    <property type="term" value="C:plasma membrane"/>
    <property type="evidence" value="ECO:0007669"/>
    <property type="project" value="UniProtKB-SubCell"/>
</dbReference>
<evidence type="ECO:0000256" key="8">
    <source>
        <dbReference type="RuleBase" id="RU003942"/>
    </source>
</evidence>
<feature type="transmembrane region" description="Helical" evidence="9">
    <location>
        <begin position="88"/>
        <end position="106"/>
    </location>
</feature>
<evidence type="ECO:0000256" key="2">
    <source>
        <dbReference type="ARBA" id="ARBA00022448"/>
    </source>
</evidence>
<gene>
    <name evidence="10" type="ORF">GH984_04385</name>
</gene>
<protein>
    <submittedName>
        <fullName evidence="10">QacE family quaternary ammonium compound efflux SMR transporter</fullName>
    </submittedName>
</protein>
<comment type="similarity">
    <text evidence="7 8">Belongs to the drug/metabolite transporter (DMT) superfamily. Small multidrug resistance (SMR) (TC 2.A.7.1) family.</text>
</comment>
<accession>A0A6N7QNB6</accession>
<reference evidence="10 11" key="1">
    <citation type="submission" date="2019-11" db="EMBL/GenBank/DDBJ databases">
        <authorList>
            <person name="Zhang X.Y."/>
        </authorList>
    </citation>
    <scope>NUCLEOTIDE SEQUENCE [LARGE SCALE GENOMIC DNA]</scope>
    <source>
        <strain evidence="10 11">C176</strain>
    </source>
</reference>
<keyword evidence="3" id="KW-1003">Cell membrane</keyword>
<name>A0A6N7QNB6_9GAMM</name>
<dbReference type="AlphaFoldDB" id="A0A6N7QNB6"/>
<comment type="subcellular location">
    <subcellularLocation>
        <location evidence="1 8">Cell membrane</location>
        <topology evidence="1 8">Multi-pass membrane protein</topology>
    </subcellularLocation>
</comment>
<dbReference type="Gene3D" id="1.10.3730.20">
    <property type="match status" value="1"/>
</dbReference>
<keyword evidence="11" id="KW-1185">Reference proteome</keyword>
<dbReference type="InterPro" id="IPR037185">
    <property type="entry name" value="EmrE-like"/>
</dbReference>
<dbReference type="Pfam" id="PF00893">
    <property type="entry name" value="Multi_Drug_Res"/>
    <property type="match status" value="1"/>
</dbReference>
<keyword evidence="5 9" id="KW-1133">Transmembrane helix</keyword>
<keyword evidence="4 8" id="KW-0812">Transmembrane</keyword>
<dbReference type="InterPro" id="IPR000390">
    <property type="entry name" value="Small_drug/metabolite_transptr"/>
</dbReference>
<evidence type="ECO:0000256" key="5">
    <source>
        <dbReference type="ARBA" id="ARBA00022989"/>
    </source>
</evidence>
<evidence type="ECO:0000256" key="4">
    <source>
        <dbReference type="ARBA" id="ARBA00022692"/>
    </source>
</evidence>
<dbReference type="InterPro" id="IPR045324">
    <property type="entry name" value="Small_multidrug_res"/>
</dbReference>
<keyword evidence="2" id="KW-0813">Transport</keyword>
<dbReference type="PANTHER" id="PTHR30561:SF1">
    <property type="entry name" value="MULTIDRUG TRANSPORTER EMRE"/>
    <property type="match status" value="1"/>
</dbReference>
<feature type="transmembrane region" description="Helical" evidence="9">
    <location>
        <begin position="36"/>
        <end position="54"/>
    </location>
</feature>
<proteinExistence type="inferred from homology"/>
<comment type="caution">
    <text evidence="10">The sequence shown here is derived from an EMBL/GenBank/DDBJ whole genome shotgun (WGS) entry which is preliminary data.</text>
</comment>
<keyword evidence="6 9" id="KW-0472">Membrane</keyword>
<feature type="transmembrane region" description="Helical" evidence="9">
    <location>
        <begin position="61"/>
        <end position="82"/>
    </location>
</feature>
<sequence>MSLLPAWLLLLFAIFSEVGATTALKVSNGFSRPVPSVIVVVGYLFAFWMFALVLKRMDIGIAYALWSGLGVALVALVGIFFFGESMNWIKAVSMVLVVVGLVGLNLSSGP</sequence>
<dbReference type="Proteomes" id="UP000433788">
    <property type="component" value="Unassembled WGS sequence"/>
</dbReference>
<evidence type="ECO:0000313" key="11">
    <source>
        <dbReference type="Proteomes" id="UP000433788"/>
    </source>
</evidence>